<feature type="coiled-coil region" evidence="2">
    <location>
        <begin position="53"/>
        <end position="80"/>
    </location>
</feature>
<dbReference type="InterPro" id="IPR010273">
    <property type="entry name" value="DUF881"/>
</dbReference>
<keyword evidence="5" id="KW-1185">Reference proteome</keyword>
<keyword evidence="2" id="KW-0175">Coiled coil</keyword>
<accession>A0A0Q3SHQ2</accession>
<evidence type="ECO:0000256" key="2">
    <source>
        <dbReference type="SAM" id="Coils"/>
    </source>
</evidence>
<gene>
    <name evidence="4" type="ORF">AN957_10725</name>
</gene>
<keyword evidence="3" id="KW-0472">Membrane</keyword>
<evidence type="ECO:0000256" key="1">
    <source>
        <dbReference type="ARBA" id="ARBA00009108"/>
    </source>
</evidence>
<keyword evidence="3" id="KW-1133">Transmembrane helix</keyword>
<keyword evidence="4" id="KW-0540">Nuclease</keyword>
<sequence length="244" mass="27972">MDKKKKNFSFTLIAVVIGFMIAIQFRTVKEPEVRDTRDTWQLRDDILKENELQLKLIREVQSHEAKIAQYETELKHSKEQVLRDTLEELKVEAGLTEVTGYGIILSIEPVMEDLLIGKTVSNVSPDLLKRLVNELNMYEASHIAIDNQRLINTTVIRDINNETKIDGHSIKKLPFEILVIAEDAKGAEKLYNRMQVSKSADEFFVDNLRVKVIKPEGRITIPAYQNSIRIRDMKPVDPEKGGNS</sequence>
<dbReference type="Gene3D" id="3.30.70.1880">
    <property type="entry name" value="Protein of unknown function DUF881"/>
    <property type="match status" value="1"/>
</dbReference>
<protein>
    <submittedName>
        <fullName evidence="4">NgoFVII family restriction endonuclease</fullName>
    </submittedName>
</protein>
<dbReference type="STRING" id="1637975.AN957_10725"/>
<name>A0A0Q3SHQ2_9BACI</name>
<keyword evidence="3" id="KW-0812">Transmembrane</keyword>
<keyword evidence="4" id="KW-0378">Hydrolase</keyword>
<comment type="caution">
    <text evidence="4">The sequence shown here is derived from an EMBL/GenBank/DDBJ whole genome shotgun (WGS) entry which is preliminary data.</text>
</comment>
<reference evidence="4 5" key="1">
    <citation type="submission" date="2015-09" db="EMBL/GenBank/DDBJ databases">
        <title>Genome sequencing project for genomic taxonomy and phylogenomics of Bacillus-like bacteria.</title>
        <authorList>
            <person name="Liu B."/>
            <person name="Wang J."/>
            <person name="Zhu Y."/>
            <person name="Liu G."/>
            <person name="Chen Q."/>
            <person name="Chen Z."/>
            <person name="Lan J."/>
            <person name="Che J."/>
            <person name="Ge C."/>
            <person name="Shi H."/>
            <person name="Pan Z."/>
            <person name="Liu X."/>
        </authorList>
    </citation>
    <scope>NUCLEOTIDE SEQUENCE [LARGE SCALE GENOMIC DNA]</scope>
    <source>
        <strain evidence="4 5">FJAT-18043</strain>
    </source>
</reference>
<dbReference type="GO" id="GO:0004519">
    <property type="term" value="F:endonuclease activity"/>
    <property type="evidence" value="ECO:0007669"/>
    <property type="project" value="UniProtKB-KW"/>
</dbReference>
<proteinExistence type="inferred from homology"/>
<dbReference type="PANTHER" id="PTHR37313:SF2">
    <property type="entry name" value="UPF0749 PROTEIN YLXX"/>
    <property type="match status" value="1"/>
</dbReference>
<dbReference type="AlphaFoldDB" id="A0A0Q3SHQ2"/>
<evidence type="ECO:0000313" key="4">
    <source>
        <dbReference type="EMBL" id="KQL19004.1"/>
    </source>
</evidence>
<comment type="similarity">
    <text evidence="1">Belongs to the UPF0749 family.</text>
</comment>
<evidence type="ECO:0000256" key="3">
    <source>
        <dbReference type="SAM" id="Phobius"/>
    </source>
</evidence>
<feature type="transmembrane region" description="Helical" evidence="3">
    <location>
        <begin position="7"/>
        <end position="25"/>
    </location>
</feature>
<organism evidence="4 5">
    <name type="scientific">Cytobacillus solani</name>
    <dbReference type="NCBI Taxonomy" id="1637975"/>
    <lineage>
        <taxon>Bacteria</taxon>
        <taxon>Bacillati</taxon>
        <taxon>Bacillota</taxon>
        <taxon>Bacilli</taxon>
        <taxon>Bacillales</taxon>
        <taxon>Bacillaceae</taxon>
        <taxon>Cytobacillus</taxon>
    </lineage>
</organism>
<dbReference type="PATRIC" id="fig|1637975.4.peg.1934"/>
<dbReference type="RefSeq" id="WP_053475579.1">
    <property type="nucleotide sequence ID" value="NZ_CP041305.1"/>
</dbReference>
<dbReference type="Pfam" id="PF05949">
    <property type="entry name" value="DUF881"/>
    <property type="match status" value="1"/>
</dbReference>
<dbReference type="Proteomes" id="UP000050996">
    <property type="component" value="Unassembled WGS sequence"/>
</dbReference>
<dbReference type="EMBL" id="LJIX01000006">
    <property type="protein sequence ID" value="KQL19004.1"/>
    <property type="molecule type" value="Genomic_DNA"/>
</dbReference>
<dbReference type="PANTHER" id="PTHR37313">
    <property type="entry name" value="UPF0749 PROTEIN RV1825"/>
    <property type="match status" value="1"/>
</dbReference>
<evidence type="ECO:0000313" key="5">
    <source>
        <dbReference type="Proteomes" id="UP000050996"/>
    </source>
</evidence>
<keyword evidence="4" id="KW-0255">Endonuclease</keyword>